<name>A0A0G9JXY8_9BACT</name>
<dbReference type="EMBL" id="JAIQ01000122">
    <property type="protein sequence ID" value="KLD98474.1"/>
    <property type="molecule type" value="Genomic_DNA"/>
</dbReference>
<comment type="caution">
    <text evidence="1">The sequence shown here is derived from an EMBL/GenBank/DDBJ whole genome shotgun (WGS) entry which is preliminary data.</text>
</comment>
<dbReference type="PATRIC" id="fig|1447256.3.peg.1684"/>
<evidence type="ECO:0000313" key="2">
    <source>
        <dbReference type="Proteomes" id="UP000035514"/>
    </source>
</evidence>
<sequence>MMKILTIGLLSIFILSGCSSKQETEVSSLKKVSPQEKIVKIDSLYEKERKEFLVETMYSSKIPVKTPDKILRVLVMPYVDEDMNLQTENFHFIKVDDGRWILGEYLNGQDKSNPKSLTPLK</sequence>
<proteinExistence type="predicted"/>
<organism evidence="1 2">
    <name type="scientific">Aliarcobacter butzleri L348</name>
    <dbReference type="NCBI Taxonomy" id="1447256"/>
    <lineage>
        <taxon>Bacteria</taxon>
        <taxon>Pseudomonadati</taxon>
        <taxon>Campylobacterota</taxon>
        <taxon>Epsilonproteobacteria</taxon>
        <taxon>Campylobacterales</taxon>
        <taxon>Arcobacteraceae</taxon>
        <taxon>Aliarcobacter</taxon>
    </lineage>
</organism>
<dbReference type="PROSITE" id="PS51257">
    <property type="entry name" value="PROKAR_LIPOPROTEIN"/>
    <property type="match status" value="1"/>
</dbReference>
<evidence type="ECO:0000313" key="1">
    <source>
        <dbReference type="EMBL" id="KLD98474.1"/>
    </source>
</evidence>
<accession>A0A0G9JXY8</accession>
<dbReference type="AlphaFoldDB" id="A0A0G9JXY8"/>
<protein>
    <submittedName>
        <fullName evidence="1">Uncharacterized protein</fullName>
    </submittedName>
</protein>
<reference evidence="1 2" key="1">
    <citation type="submission" date="2014-01" db="EMBL/GenBank/DDBJ databases">
        <title>Development of a Comparative Genomic Fingerprinting Assay for High Resolution Genotyping of Arcobacter butzleri.</title>
        <authorList>
            <person name="Webb A.L."/>
            <person name="Inglis G.D."/>
            <person name="Kruczkiewicz P."/>
            <person name="Selinger L.B."/>
            <person name="Taboada E.N."/>
        </authorList>
    </citation>
    <scope>NUCLEOTIDE SEQUENCE [LARGE SCALE GENOMIC DNA]</scope>
    <source>
        <strain evidence="1 2">L348</strain>
    </source>
</reference>
<dbReference type="InterPro" id="IPR014118">
    <property type="entry name" value="T4SS_TraV"/>
</dbReference>
<dbReference type="Pfam" id="PF09676">
    <property type="entry name" value="TraV"/>
    <property type="match status" value="1"/>
</dbReference>
<gene>
    <name evidence="1" type="ORF">AA20_08625</name>
</gene>
<dbReference type="Proteomes" id="UP000035514">
    <property type="component" value="Unassembled WGS sequence"/>
</dbReference>